<dbReference type="eggNOG" id="COG0699">
    <property type="taxonomic scope" value="Bacteria"/>
</dbReference>
<dbReference type="EMBL" id="CP002048">
    <property type="protein sequence ID" value="ADI01258.1"/>
    <property type="molecule type" value="Genomic_DNA"/>
</dbReference>
<gene>
    <name evidence="2" type="ordered locus">Slip_0474</name>
</gene>
<name>D7CKM3_SYNLT</name>
<dbReference type="Proteomes" id="UP000000378">
    <property type="component" value="Chromosome"/>
</dbReference>
<evidence type="ECO:0000313" key="2">
    <source>
        <dbReference type="EMBL" id="ADI01258.1"/>
    </source>
</evidence>
<dbReference type="CDD" id="cd09912">
    <property type="entry name" value="DLP_2"/>
    <property type="match status" value="1"/>
</dbReference>
<dbReference type="PANTHER" id="PTHR43681">
    <property type="entry name" value="TRANSMEMBRANE GTPASE FZO"/>
    <property type="match status" value="1"/>
</dbReference>
<evidence type="ECO:0000259" key="1">
    <source>
        <dbReference type="Pfam" id="PF00350"/>
    </source>
</evidence>
<dbReference type="AlphaFoldDB" id="D7CKM3"/>
<protein>
    <submittedName>
        <fullName evidence="2">Dynamin family protein</fullName>
    </submittedName>
</protein>
<keyword evidence="3" id="KW-1185">Reference proteome</keyword>
<dbReference type="HOGENOM" id="CLU_025855_0_0_9"/>
<dbReference type="RefSeq" id="WP_013174660.1">
    <property type="nucleotide sequence ID" value="NC_014220.1"/>
</dbReference>
<reference evidence="2 3" key="2">
    <citation type="journal article" date="2010" name="Stand. Genomic Sci.">
        <title>Complete genome sequence of Syntrophothermus lipocalidus type strain (TGB-C1).</title>
        <authorList>
            <person name="Djao O.D."/>
            <person name="Zhang X."/>
            <person name="Lucas S."/>
            <person name="Lapidus A."/>
            <person name="Del Rio T.G."/>
            <person name="Nolan M."/>
            <person name="Tice H."/>
            <person name="Cheng J.F."/>
            <person name="Han C."/>
            <person name="Tapia R."/>
            <person name="Goodwin L."/>
            <person name="Pitluck S."/>
            <person name="Liolios K."/>
            <person name="Ivanova N."/>
            <person name="Mavromatis K."/>
            <person name="Mikhailova N."/>
            <person name="Ovchinnikova G."/>
            <person name="Pati A."/>
            <person name="Brambilla E."/>
            <person name="Chen A."/>
            <person name="Palaniappan K."/>
            <person name="Land M."/>
            <person name="Hauser L."/>
            <person name="Chang Y.J."/>
            <person name="Jeffries C.D."/>
            <person name="Rohde M."/>
            <person name="Sikorski J."/>
            <person name="Spring S."/>
            <person name="Goker M."/>
            <person name="Detter J.C."/>
            <person name="Woyke T."/>
            <person name="Bristow J."/>
            <person name="Eisen J.A."/>
            <person name="Markowitz V."/>
            <person name="Hugenholtz P."/>
            <person name="Kyrpides N.C."/>
            <person name="Klenk H.P."/>
        </authorList>
    </citation>
    <scope>NUCLEOTIDE SEQUENCE [LARGE SCALE GENOMIC DNA]</scope>
    <source>
        <strain evidence="3">DSM 12680 / TGB-C1</strain>
    </source>
</reference>
<evidence type="ECO:0000313" key="3">
    <source>
        <dbReference type="Proteomes" id="UP000000378"/>
    </source>
</evidence>
<dbReference type="InterPro" id="IPR051943">
    <property type="entry name" value="TRAFAC_Dynamin-like_GTPase"/>
</dbReference>
<dbReference type="OrthoDB" id="9802035at2"/>
<accession>D7CKM3</accession>
<dbReference type="STRING" id="643648.Slip_0474"/>
<dbReference type="Pfam" id="PF00350">
    <property type="entry name" value="Dynamin_N"/>
    <property type="match status" value="1"/>
</dbReference>
<dbReference type="SUPFAM" id="SSF52540">
    <property type="entry name" value="P-loop containing nucleoside triphosphate hydrolases"/>
    <property type="match status" value="1"/>
</dbReference>
<dbReference type="InterPro" id="IPR027417">
    <property type="entry name" value="P-loop_NTPase"/>
</dbReference>
<proteinExistence type="predicted"/>
<sequence>MQTEKKLLEEARKILDEVESACKDFGLSSLKKTVKSIQNFTEQNQYLDVAVLGSFKAGKSSFLNSLIGRPILPVGNIPVTSVITRIRYGRQEKVTVSFLDGTSREIPIDEIQDFVSESGNPGNERDVFSVDIEVPTLEDFKAIRLVDTPGIGSVWQHNTETTTGWFPETGGVLFLISAERPISESELNFLKETYLYTPEIAVVITKVDLFGEDQLKDIETFTAEVLKRNFEGVFPIYRHSAYQNADRYNRELKEKVLFPLAQNRIHVFFKILSHKMSTLVEACISYLEIAYEASTKMEAEKQKIKEIILDQHLNSHFVRRELTLIIASYKEKTRESLRTYFEAFRSGIELKIIDEYNTAFETFKGNLYEVTRQFEKWLAQALHTELSEILAQEEKSFELLNAVKKHLSFYLKSFRERLSENLERVLGVKMRAEEWEMTLGEMKKPNISISRSFDFHLDLLWFFFPMFIFKNVFRRYFLKQIPYEVEKNIHRLTSNLTERINKEMDNLLNQALAYINEELRMVESLLSEGKGDSSYIRERINRLKATNYRLYDLYAHLTLASGEGAREPSARSK</sequence>
<dbReference type="PANTHER" id="PTHR43681:SF1">
    <property type="entry name" value="SARCALUMENIN"/>
    <property type="match status" value="1"/>
</dbReference>
<dbReference type="KEGG" id="slp:Slip_0474"/>
<dbReference type="Gene3D" id="3.40.50.300">
    <property type="entry name" value="P-loop containing nucleotide triphosphate hydrolases"/>
    <property type="match status" value="1"/>
</dbReference>
<dbReference type="InterPro" id="IPR045063">
    <property type="entry name" value="Dynamin_N"/>
</dbReference>
<feature type="domain" description="Dynamin N-terminal" evidence="1">
    <location>
        <begin position="49"/>
        <end position="204"/>
    </location>
</feature>
<reference evidence="3" key="1">
    <citation type="journal article" date="2010" name="Stand. Genomic Sci.">
        <title>Complete genome sequence of Syntrophothermus lipocalidus type strain (TGB-C1T).</title>
        <authorList>
            <consortium name="US DOE Joint Genome Institute (JGI-PGF)"/>
            <person name="Djao O."/>
            <person name="Zhang X."/>
            <person name="Lucas S."/>
            <person name="Lapidus A."/>
            <person name="Glavina Del Rio T."/>
            <person name="Nolan M."/>
            <person name="Tice H."/>
            <person name="Cheng J."/>
            <person name="Han C."/>
            <person name="Tapia R."/>
            <person name="Goodwin L."/>
            <person name="Pitluck S."/>
            <person name="Liolios K."/>
            <person name="Ivanova N."/>
            <person name="Mavromatis K."/>
            <person name="Mikhailova N."/>
            <person name="Ovchinnikova G."/>
            <person name="Pati A."/>
            <person name="Brambilla E."/>
            <person name="Chen A."/>
            <person name="Palaniappan K."/>
            <person name="Land M."/>
            <person name="Hauser L."/>
            <person name="Chang Y."/>
            <person name="Jeffries C."/>
            <person name="Rohde M."/>
            <person name="Sikorski J."/>
            <person name="Spring S."/>
            <person name="Goker M."/>
            <person name="Detter J."/>
            <person name="Woyke T."/>
            <person name="Bristow J."/>
            <person name="Eisen J."/>
            <person name="Markowitz V."/>
            <person name="Hugenholtz P."/>
            <person name="Kyrpides N."/>
            <person name="Klenk H."/>
        </authorList>
    </citation>
    <scope>NUCLEOTIDE SEQUENCE [LARGE SCALE GENOMIC DNA]</scope>
    <source>
        <strain evidence="3">DSM 12680 / TGB-C1</strain>
    </source>
</reference>
<organism evidence="2 3">
    <name type="scientific">Syntrophothermus lipocalidus (strain DSM 12680 / TGB-C1)</name>
    <dbReference type="NCBI Taxonomy" id="643648"/>
    <lineage>
        <taxon>Bacteria</taxon>
        <taxon>Bacillati</taxon>
        <taxon>Bacillota</taxon>
        <taxon>Clostridia</taxon>
        <taxon>Eubacteriales</taxon>
        <taxon>Syntrophomonadaceae</taxon>
        <taxon>Syntrophothermus</taxon>
    </lineage>
</organism>